<evidence type="ECO:0000313" key="1">
    <source>
        <dbReference type="EMBL" id="CAG8840251.1"/>
    </source>
</evidence>
<feature type="non-terminal residue" evidence="1">
    <location>
        <position position="196"/>
    </location>
</feature>
<name>A0ACA9SHQ2_9GLOM</name>
<dbReference type="Proteomes" id="UP000789920">
    <property type="component" value="Unassembled WGS sequence"/>
</dbReference>
<evidence type="ECO:0000313" key="2">
    <source>
        <dbReference type="Proteomes" id="UP000789920"/>
    </source>
</evidence>
<gene>
    <name evidence="1" type="ORF">RPERSI_LOCUS31361</name>
</gene>
<feature type="non-terminal residue" evidence="1">
    <location>
        <position position="1"/>
    </location>
</feature>
<comment type="caution">
    <text evidence="1">The sequence shown here is derived from an EMBL/GenBank/DDBJ whole genome shotgun (WGS) entry which is preliminary data.</text>
</comment>
<sequence length="196" mass="22538">RIMHLGATTIQRVEDAYSAMKHAIEISGSLMKSFNLLDRWIRLHYEELSLQYENESVNIDPLLTWDDKNRLKPLLGKVAQFALNKIKNELLSVTIYQAFQVDSNYLMKDLSSTGFDNFSLKSQLYKIETRYMNFPDEQQKSDLLSKLDGILEVPEVKLSEIKIPEQITGKGRLCGTKRLPIALENMEAKKKKKVGV</sequence>
<accession>A0ACA9SHQ2</accession>
<organism evidence="1 2">
    <name type="scientific">Racocetra persica</name>
    <dbReference type="NCBI Taxonomy" id="160502"/>
    <lineage>
        <taxon>Eukaryota</taxon>
        <taxon>Fungi</taxon>
        <taxon>Fungi incertae sedis</taxon>
        <taxon>Mucoromycota</taxon>
        <taxon>Glomeromycotina</taxon>
        <taxon>Glomeromycetes</taxon>
        <taxon>Diversisporales</taxon>
        <taxon>Gigasporaceae</taxon>
        <taxon>Racocetra</taxon>
    </lineage>
</organism>
<reference evidence="1" key="1">
    <citation type="submission" date="2021-06" db="EMBL/GenBank/DDBJ databases">
        <authorList>
            <person name="Kallberg Y."/>
            <person name="Tangrot J."/>
            <person name="Rosling A."/>
        </authorList>
    </citation>
    <scope>NUCLEOTIDE SEQUENCE</scope>
    <source>
        <strain evidence="1">MA461A</strain>
    </source>
</reference>
<protein>
    <submittedName>
        <fullName evidence="1">27711_t:CDS:1</fullName>
    </submittedName>
</protein>
<dbReference type="EMBL" id="CAJVQC010126194">
    <property type="protein sequence ID" value="CAG8840251.1"/>
    <property type="molecule type" value="Genomic_DNA"/>
</dbReference>
<proteinExistence type="predicted"/>
<keyword evidence="2" id="KW-1185">Reference proteome</keyword>